<evidence type="ECO:0000256" key="4">
    <source>
        <dbReference type="ARBA" id="ARBA00022970"/>
    </source>
</evidence>
<accession>A0A7X2IXU6</accession>
<evidence type="ECO:0000256" key="6">
    <source>
        <dbReference type="ARBA" id="ARBA00023136"/>
    </source>
</evidence>
<dbReference type="PANTHER" id="PTHR43495">
    <property type="entry name" value="GABA PERMEASE"/>
    <property type="match status" value="1"/>
</dbReference>
<keyword evidence="3 7" id="KW-0812">Transmembrane</keyword>
<sequence>MKASCVNQEDKQEKKLKWWQLSIIGVGCITGTGFFLGSAIAIKATGPSVLLVFLLAAYGTYVVFEMLAKMSADDPQKGSFRTYAKKAYGHWAGFSSGWVYWSSEMLIMGSQLTALSLFSRFWFPHVPLWIFASIFAVLGIIIVLSGTKTFERMENIFAIVKIAAIVMFLIIAGLALGGVLDGGVKETNVPRTVGEFFPRGAMGLWAALIYAFYAYGGIEIMGIMSMRLENKEDAPKSGKIMLLVLAALYISSLALAVIMLSWDKFTTKESPFVHALDSYHLAFVPHVFNAALIIAGFSTMAASLYAVTSMLVTLSKDGDAPKLFSKKGRFKKLKVPLPALALTSAGLLTSIILGLVMPDSIYEYITTAAGLMLLYNWFFILMSSHKLLKSKLMDHIKRVSGMILILLAVSGTLLEKASRPGLFVSLAFLAVIGAVVLFLRPRWKREERENPRQA</sequence>
<keyword evidence="2" id="KW-0813">Transport</keyword>
<dbReference type="AlphaFoldDB" id="A0A7X2IXU6"/>
<evidence type="ECO:0000256" key="1">
    <source>
        <dbReference type="ARBA" id="ARBA00004651"/>
    </source>
</evidence>
<feature type="transmembrane region" description="Helical" evidence="7">
    <location>
        <begin position="335"/>
        <end position="355"/>
    </location>
</feature>
<dbReference type="GO" id="GO:0006865">
    <property type="term" value="P:amino acid transport"/>
    <property type="evidence" value="ECO:0007669"/>
    <property type="project" value="UniProtKB-KW"/>
</dbReference>
<keyword evidence="5 7" id="KW-1133">Transmembrane helix</keyword>
<protein>
    <submittedName>
        <fullName evidence="9">Amino acid permease</fullName>
    </submittedName>
</protein>
<feature type="transmembrane region" description="Helical" evidence="7">
    <location>
        <begin position="395"/>
        <end position="414"/>
    </location>
</feature>
<feature type="transmembrane region" description="Helical" evidence="7">
    <location>
        <begin position="200"/>
        <end position="220"/>
    </location>
</feature>
<evidence type="ECO:0000256" key="5">
    <source>
        <dbReference type="ARBA" id="ARBA00022989"/>
    </source>
</evidence>
<feature type="transmembrane region" description="Helical" evidence="7">
    <location>
        <begin position="420"/>
        <end position="439"/>
    </location>
</feature>
<name>A0A7X2IXU6_9BACI</name>
<gene>
    <name evidence="9" type="ORF">GJU40_05360</name>
</gene>
<comment type="caution">
    <text evidence="9">The sequence shown here is derived from an EMBL/GenBank/DDBJ whole genome shotgun (WGS) entry which is preliminary data.</text>
</comment>
<keyword evidence="10" id="KW-1185">Reference proteome</keyword>
<organism evidence="9 10">
    <name type="scientific">Metabacillus lacus</name>
    <dbReference type="NCBI Taxonomy" id="1983721"/>
    <lineage>
        <taxon>Bacteria</taxon>
        <taxon>Bacillati</taxon>
        <taxon>Bacillota</taxon>
        <taxon>Bacilli</taxon>
        <taxon>Bacillales</taxon>
        <taxon>Bacillaceae</taxon>
        <taxon>Metabacillus</taxon>
    </lineage>
</organism>
<dbReference type="GO" id="GO:0055085">
    <property type="term" value="P:transmembrane transport"/>
    <property type="evidence" value="ECO:0007669"/>
    <property type="project" value="InterPro"/>
</dbReference>
<feature type="transmembrane region" description="Helical" evidence="7">
    <location>
        <begin position="48"/>
        <end position="67"/>
    </location>
</feature>
<keyword evidence="4" id="KW-0029">Amino-acid transport</keyword>
<evidence type="ECO:0000313" key="10">
    <source>
        <dbReference type="Proteomes" id="UP000448867"/>
    </source>
</evidence>
<feature type="transmembrane region" description="Helical" evidence="7">
    <location>
        <begin position="88"/>
        <end position="108"/>
    </location>
</feature>
<feature type="transmembrane region" description="Helical" evidence="7">
    <location>
        <begin position="361"/>
        <end position="383"/>
    </location>
</feature>
<dbReference type="PANTHER" id="PTHR43495:SF5">
    <property type="entry name" value="GAMMA-AMINOBUTYRIC ACID PERMEASE"/>
    <property type="match status" value="1"/>
</dbReference>
<proteinExistence type="predicted"/>
<dbReference type="RefSeq" id="WP_154306744.1">
    <property type="nucleotide sequence ID" value="NZ_WKKI01000006.1"/>
</dbReference>
<evidence type="ECO:0000256" key="2">
    <source>
        <dbReference type="ARBA" id="ARBA00022448"/>
    </source>
</evidence>
<dbReference type="OrthoDB" id="9780162at2"/>
<dbReference type="PIRSF" id="PIRSF006060">
    <property type="entry name" value="AA_transporter"/>
    <property type="match status" value="1"/>
</dbReference>
<dbReference type="Pfam" id="PF00324">
    <property type="entry name" value="AA_permease"/>
    <property type="match status" value="1"/>
</dbReference>
<feature type="transmembrane region" description="Helical" evidence="7">
    <location>
        <begin position="158"/>
        <end position="180"/>
    </location>
</feature>
<feature type="transmembrane region" description="Helical" evidence="7">
    <location>
        <begin position="287"/>
        <end position="314"/>
    </location>
</feature>
<evidence type="ECO:0000313" key="9">
    <source>
        <dbReference type="EMBL" id="MRX71604.1"/>
    </source>
</evidence>
<evidence type="ECO:0000259" key="8">
    <source>
        <dbReference type="Pfam" id="PF00324"/>
    </source>
</evidence>
<evidence type="ECO:0000256" key="7">
    <source>
        <dbReference type="SAM" id="Phobius"/>
    </source>
</evidence>
<dbReference type="EMBL" id="WKKI01000006">
    <property type="protein sequence ID" value="MRX71604.1"/>
    <property type="molecule type" value="Genomic_DNA"/>
</dbReference>
<feature type="transmembrane region" description="Helical" evidence="7">
    <location>
        <begin position="240"/>
        <end position="262"/>
    </location>
</feature>
<feature type="domain" description="Amino acid permease/ SLC12A" evidence="8">
    <location>
        <begin position="22"/>
        <end position="389"/>
    </location>
</feature>
<reference evidence="9 10" key="1">
    <citation type="submission" date="2019-11" db="EMBL/GenBank/DDBJ databases">
        <title>Bacillus lacus genome.</title>
        <authorList>
            <person name="Allen C.J."/>
            <person name="Newman J.D."/>
        </authorList>
    </citation>
    <scope>NUCLEOTIDE SEQUENCE [LARGE SCALE GENOMIC DNA]</scope>
    <source>
        <strain evidence="9 10">KCTC 33946</strain>
    </source>
</reference>
<feature type="transmembrane region" description="Helical" evidence="7">
    <location>
        <begin position="128"/>
        <end position="146"/>
    </location>
</feature>
<dbReference type="Gene3D" id="1.20.1740.10">
    <property type="entry name" value="Amino acid/polyamine transporter I"/>
    <property type="match status" value="1"/>
</dbReference>
<feature type="transmembrane region" description="Helical" evidence="7">
    <location>
        <begin position="21"/>
        <end position="42"/>
    </location>
</feature>
<dbReference type="InterPro" id="IPR004841">
    <property type="entry name" value="AA-permease/SLC12A_dom"/>
</dbReference>
<dbReference type="GO" id="GO:0005886">
    <property type="term" value="C:plasma membrane"/>
    <property type="evidence" value="ECO:0007669"/>
    <property type="project" value="UniProtKB-SubCell"/>
</dbReference>
<comment type="subcellular location">
    <subcellularLocation>
        <location evidence="1">Cell membrane</location>
        <topology evidence="1">Multi-pass membrane protein</topology>
    </subcellularLocation>
</comment>
<evidence type="ECO:0000256" key="3">
    <source>
        <dbReference type="ARBA" id="ARBA00022692"/>
    </source>
</evidence>
<dbReference type="Proteomes" id="UP000448867">
    <property type="component" value="Unassembled WGS sequence"/>
</dbReference>
<dbReference type="PROSITE" id="PS51257">
    <property type="entry name" value="PROKAR_LIPOPROTEIN"/>
    <property type="match status" value="1"/>
</dbReference>
<keyword evidence="6 7" id="KW-0472">Membrane</keyword>